<name>A0AA86ULK3_9EUKA</name>
<reference evidence="1" key="1">
    <citation type="submission" date="2023-06" db="EMBL/GenBank/DDBJ databases">
        <authorList>
            <person name="Kurt Z."/>
        </authorList>
    </citation>
    <scope>NUCLEOTIDE SEQUENCE</scope>
</reference>
<evidence type="ECO:0000313" key="3">
    <source>
        <dbReference type="Proteomes" id="UP001642409"/>
    </source>
</evidence>
<dbReference type="EMBL" id="CATOUU010000964">
    <property type="protein sequence ID" value="CAI9963055.1"/>
    <property type="molecule type" value="Genomic_DNA"/>
</dbReference>
<dbReference type="Proteomes" id="UP001642409">
    <property type="component" value="Unassembled WGS sequence"/>
</dbReference>
<dbReference type="AlphaFoldDB" id="A0AA86ULK3"/>
<reference evidence="2 3" key="2">
    <citation type="submission" date="2024-07" db="EMBL/GenBank/DDBJ databases">
        <authorList>
            <person name="Akdeniz Z."/>
        </authorList>
    </citation>
    <scope>NUCLEOTIDE SEQUENCE [LARGE SCALE GENOMIC DNA]</scope>
</reference>
<sequence>MYKQKDIFRQFTASHSQISTTSHRSRMSYSSALIWFDWDSSVIPMLSAMLELLSKAPSSMLLAGLRMEILTFVFRQNLEVLSSTLLRLLQQPNDDFIQEVETIINQNRTWLQLRVIQKNKLVEFDRQFRQIDLKVYILLTFLVYWCINQTVD</sequence>
<accession>A0AA86ULK3</accession>
<organism evidence="1">
    <name type="scientific">Hexamita inflata</name>
    <dbReference type="NCBI Taxonomy" id="28002"/>
    <lineage>
        <taxon>Eukaryota</taxon>
        <taxon>Metamonada</taxon>
        <taxon>Diplomonadida</taxon>
        <taxon>Hexamitidae</taxon>
        <taxon>Hexamitinae</taxon>
        <taxon>Hexamita</taxon>
    </lineage>
</organism>
<dbReference type="EMBL" id="CAXDID020000173">
    <property type="protein sequence ID" value="CAL6047910.1"/>
    <property type="molecule type" value="Genomic_DNA"/>
</dbReference>
<gene>
    <name evidence="2" type="ORF">HINF_LOCUS42435</name>
    <name evidence="1" type="ORF">HINF_LOCUS50700</name>
</gene>
<evidence type="ECO:0000313" key="1">
    <source>
        <dbReference type="EMBL" id="CAI9963055.1"/>
    </source>
</evidence>
<protein>
    <submittedName>
        <fullName evidence="2">Hypothetical_protein</fullName>
    </submittedName>
</protein>
<comment type="caution">
    <text evidence="1">The sequence shown here is derived from an EMBL/GenBank/DDBJ whole genome shotgun (WGS) entry which is preliminary data.</text>
</comment>
<proteinExistence type="predicted"/>
<evidence type="ECO:0000313" key="2">
    <source>
        <dbReference type="EMBL" id="CAL6047910.1"/>
    </source>
</evidence>
<keyword evidence="3" id="KW-1185">Reference proteome</keyword>